<dbReference type="Proteomes" id="UP000075670">
    <property type="component" value="Unassembled WGS sequence"/>
</dbReference>
<protein>
    <submittedName>
        <fullName evidence="1">Uncharacterized protein</fullName>
    </submittedName>
</protein>
<reference evidence="1 2" key="1">
    <citation type="submission" date="2016-02" db="EMBL/GenBank/DDBJ databases">
        <title>Genome sequence of Moorella mulderi DSM 14980.</title>
        <authorList>
            <person name="Poehlein A."/>
            <person name="Daniel R."/>
        </authorList>
    </citation>
    <scope>NUCLEOTIDE SEQUENCE [LARGE SCALE GENOMIC DNA]</scope>
    <source>
        <strain evidence="1 2">DSM 14980</strain>
    </source>
</reference>
<organism evidence="1 2">
    <name type="scientific">Moorella mulderi DSM 14980</name>
    <dbReference type="NCBI Taxonomy" id="1122241"/>
    <lineage>
        <taxon>Bacteria</taxon>
        <taxon>Bacillati</taxon>
        <taxon>Bacillota</taxon>
        <taxon>Clostridia</taxon>
        <taxon>Neomoorellales</taxon>
        <taxon>Neomoorellaceae</taxon>
        <taxon>Neomoorella</taxon>
    </lineage>
</organism>
<comment type="caution">
    <text evidence="1">The sequence shown here is derived from an EMBL/GenBank/DDBJ whole genome shotgun (WGS) entry which is preliminary data.</text>
</comment>
<sequence length="70" mass="7769">MLLLSCLLSKLILQWLFKMHTEWVRGLEKTGLKLAAGRGEVAQNAAWKRELAATDDAWPTGQPILMPPGP</sequence>
<keyword evidence="2" id="KW-1185">Reference proteome</keyword>
<dbReference type="PATRIC" id="fig|1122241.3.peg.1018"/>
<evidence type="ECO:0000313" key="2">
    <source>
        <dbReference type="Proteomes" id="UP000075670"/>
    </source>
</evidence>
<dbReference type="EMBL" id="LTBC01000002">
    <property type="protein sequence ID" value="KYH33189.1"/>
    <property type="molecule type" value="Genomic_DNA"/>
</dbReference>
<accession>A0A151AZV0</accession>
<evidence type="ECO:0000313" key="1">
    <source>
        <dbReference type="EMBL" id="KYH33189.1"/>
    </source>
</evidence>
<gene>
    <name evidence="1" type="ORF">MOMUL_09690</name>
</gene>
<name>A0A151AZV0_9FIRM</name>
<proteinExistence type="predicted"/>
<dbReference type="AlphaFoldDB" id="A0A151AZV0"/>